<keyword evidence="3" id="KW-1185">Reference proteome</keyword>
<dbReference type="Proteomes" id="UP000744980">
    <property type="component" value="Unassembled WGS sequence"/>
</dbReference>
<organism evidence="2 3">
    <name type="scientific">Ensifer canadensis</name>
    <dbReference type="NCBI Taxonomy" id="555315"/>
    <lineage>
        <taxon>Bacteria</taxon>
        <taxon>Pseudomonadati</taxon>
        <taxon>Pseudomonadota</taxon>
        <taxon>Alphaproteobacteria</taxon>
        <taxon>Hyphomicrobiales</taxon>
        <taxon>Rhizobiaceae</taxon>
        <taxon>Sinorhizobium/Ensifer group</taxon>
        <taxon>Ensifer</taxon>
    </lineage>
</organism>
<gene>
    <name evidence="2" type="ORF">GFB56_23870</name>
</gene>
<sequence>MEAGIFWLVLLVAAGAAVYLFQKSRPSIAHKKPQPILQEWGASEKGNPTQIYHGKDVTVFESDGGWKFTIGDPNDRREPYFSEPYETVDIAKTEALRHINRLPSLHQSLPEQRREKRRQKEEEQREEFVSNEPEIIAALAASADAAANVTELRKIERKAETQLRHVDRVVGSIAIYGSDEAIEKALIVQKEARELLENIRMRVAELKEKPRNNKAGPSAS</sequence>
<evidence type="ECO:0000313" key="3">
    <source>
        <dbReference type="Proteomes" id="UP000744980"/>
    </source>
</evidence>
<dbReference type="RefSeq" id="WP_113568984.1">
    <property type="nucleotide sequence ID" value="NZ_CP083371.1"/>
</dbReference>
<feature type="compositionally biased region" description="Basic and acidic residues" evidence="1">
    <location>
        <begin position="111"/>
        <end position="128"/>
    </location>
</feature>
<evidence type="ECO:0000256" key="1">
    <source>
        <dbReference type="SAM" id="MobiDB-lite"/>
    </source>
</evidence>
<dbReference type="AlphaFoldDB" id="A0AAW4FR40"/>
<evidence type="ECO:0000313" key="2">
    <source>
        <dbReference type="EMBL" id="MBM3093804.1"/>
    </source>
</evidence>
<accession>A0AAW4FR40</accession>
<comment type="caution">
    <text evidence="2">The sequence shown here is derived from an EMBL/GenBank/DDBJ whole genome shotgun (WGS) entry which is preliminary data.</text>
</comment>
<feature type="region of interest" description="Disordered" evidence="1">
    <location>
        <begin position="102"/>
        <end position="129"/>
    </location>
</feature>
<name>A0AAW4FR40_9HYPH</name>
<protein>
    <submittedName>
        <fullName evidence="2">Uncharacterized protein</fullName>
    </submittedName>
</protein>
<dbReference type="EMBL" id="WXFA01000018">
    <property type="protein sequence ID" value="MBM3093804.1"/>
    <property type="molecule type" value="Genomic_DNA"/>
</dbReference>
<reference evidence="2 3" key="1">
    <citation type="submission" date="2020-01" db="EMBL/GenBank/DDBJ databases">
        <title>Draft genome assembly of Ensifer adhaerens T173.</title>
        <authorList>
            <person name="Craig J.E."/>
            <person name="Stinchcombe J.R."/>
        </authorList>
    </citation>
    <scope>NUCLEOTIDE SEQUENCE [LARGE SCALE GENOMIC DNA]</scope>
    <source>
        <strain evidence="2 3">T173</strain>
    </source>
</reference>
<proteinExistence type="predicted"/>